<dbReference type="CDD" id="cd06225">
    <property type="entry name" value="HAMP"/>
    <property type="match status" value="1"/>
</dbReference>
<dbReference type="GO" id="GO:0005886">
    <property type="term" value="C:plasma membrane"/>
    <property type="evidence" value="ECO:0007669"/>
    <property type="project" value="UniProtKB-SubCell"/>
</dbReference>
<dbReference type="GO" id="GO:0000155">
    <property type="term" value="F:phosphorelay sensor kinase activity"/>
    <property type="evidence" value="ECO:0007669"/>
    <property type="project" value="InterPro"/>
</dbReference>
<dbReference type="PROSITE" id="PS50885">
    <property type="entry name" value="HAMP"/>
    <property type="match status" value="1"/>
</dbReference>
<evidence type="ECO:0000256" key="3">
    <source>
        <dbReference type="ARBA" id="ARBA00022553"/>
    </source>
</evidence>
<comment type="caution">
    <text evidence="9">The sequence shown here is derived from an EMBL/GenBank/DDBJ whole genome shotgun (WGS) entry which is preliminary data.</text>
</comment>
<dbReference type="InterPro" id="IPR036890">
    <property type="entry name" value="HATPase_C_sf"/>
</dbReference>
<feature type="transmembrane region" description="Helical" evidence="7">
    <location>
        <begin position="277"/>
        <end position="297"/>
    </location>
</feature>
<dbReference type="PANTHER" id="PTHR34220:SF7">
    <property type="entry name" value="SENSOR HISTIDINE KINASE YPDA"/>
    <property type="match status" value="1"/>
</dbReference>
<sequence length="567" mass="65648">MFKWMTMKRFIYFFVLFLLLTLSLFYWLNAISSRTLEDNLIQSSMNQLDYADSILDSVVAESSQAGMQYTVDNRVRLYDHDKKVLDNYDVQMNKNDIHDRMMESVLFSQSIDSLNIYWKTDGDFITTGHDSNIEKLLMDATSQGWQVIDGGLYYFSVSSIMKPSFKPSDIQYVVGIKLKTQALTDLLNKAVNSKSSNAFYLIGENLLTNGTTVEASIVEEVKRTVEANNQTIMKFDYHSKNGDYYILSKYSPEIDTYMVTYTRVSDFLVPLNRTRQVFFTGIAIIFLIGLVVIFTFYRNFYRSVYLLDKKFSQVEQGNYGTRIREGVNKEFDRLFRSFNHMVTQIQSLFSSLKLETELRKTAEFKQLQAQINPHFLYNSLFFIMSAARTSPDSVEQMSKHLAEYYRYNTKLDSREVTFGSELELAKHYLIIMSLCKELEYDIQLPETFETLPIIPLIIQPMVENAIQHGIEGRQGAHQVAIEVRQREEEVQIVIRDDGKGMNSEEIERLLRRIESEHAPAESRGIGLWNVNQRLKNEYGKASGLRFSPNDWGGLTVTAHIQLTQSEV</sequence>
<dbReference type="PANTHER" id="PTHR34220">
    <property type="entry name" value="SENSOR HISTIDINE KINASE YPDA"/>
    <property type="match status" value="1"/>
</dbReference>
<proteinExistence type="predicted"/>
<evidence type="ECO:0000256" key="5">
    <source>
        <dbReference type="ARBA" id="ARBA00022777"/>
    </source>
</evidence>
<organism evidence="9 10">
    <name type="scientific">Paenibacillus cellulosilyticus</name>
    <dbReference type="NCBI Taxonomy" id="375489"/>
    <lineage>
        <taxon>Bacteria</taxon>
        <taxon>Bacillati</taxon>
        <taxon>Bacillota</taxon>
        <taxon>Bacilli</taxon>
        <taxon>Bacillales</taxon>
        <taxon>Paenibacillaceae</taxon>
        <taxon>Paenibacillus</taxon>
    </lineage>
</organism>
<evidence type="ECO:0000256" key="1">
    <source>
        <dbReference type="ARBA" id="ARBA00004651"/>
    </source>
</evidence>
<keyword evidence="5 9" id="KW-0418">Kinase</keyword>
<dbReference type="Proteomes" id="UP000246635">
    <property type="component" value="Unassembled WGS sequence"/>
</dbReference>
<dbReference type="Pfam" id="PF02518">
    <property type="entry name" value="HATPase_c"/>
    <property type="match status" value="1"/>
</dbReference>
<protein>
    <submittedName>
        <fullName evidence="9">Two-component system sensor histidine kinase YesM</fullName>
    </submittedName>
</protein>
<keyword evidence="2" id="KW-1003">Cell membrane</keyword>
<keyword evidence="4" id="KW-0808">Transferase</keyword>
<accession>A0A2V2YSH1</accession>
<dbReference type="Gene3D" id="6.10.340.10">
    <property type="match status" value="1"/>
</dbReference>
<dbReference type="Gene3D" id="3.30.565.10">
    <property type="entry name" value="Histidine kinase-like ATPase, C-terminal domain"/>
    <property type="match status" value="1"/>
</dbReference>
<name>A0A2V2YSH1_9BACL</name>
<keyword evidence="10" id="KW-1185">Reference proteome</keyword>
<keyword evidence="7" id="KW-0812">Transmembrane</keyword>
<evidence type="ECO:0000256" key="7">
    <source>
        <dbReference type="SAM" id="Phobius"/>
    </source>
</evidence>
<dbReference type="InterPro" id="IPR050640">
    <property type="entry name" value="Bact_2-comp_sensor_kinase"/>
</dbReference>
<dbReference type="InterPro" id="IPR010559">
    <property type="entry name" value="Sig_transdc_His_kin_internal"/>
</dbReference>
<keyword evidence="6 7" id="KW-0472">Membrane</keyword>
<dbReference type="Pfam" id="PF06580">
    <property type="entry name" value="His_kinase"/>
    <property type="match status" value="1"/>
</dbReference>
<evidence type="ECO:0000256" key="6">
    <source>
        <dbReference type="ARBA" id="ARBA00023136"/>
    </source>
</evidence>
<keyword evidence="3" id="KW-0597">Phosphoprotein</keyword>
<dbReference type="EMBL" id="QGTQ01000010">
    <property type="protein sequence ID" value="PWW01119.1"/>
    <property type="molecule type" value="Genomic_DNA"/>
</dbReference>
<evidence type="ECO:0000313" key="10">
    <source>
        <dbReference type="Proteomes" id="UP000246635"/>
    </source>
</evidence>
<dbReference type="RefSeq" id="WP_110044622.1">
    <property type="nucleotide sequence ID" value="NZ_CP054613.1"/>
</dbReference>
<feature type="domain" description="HAMP" evidence="8">
    <location>
        <begin position="298"/>
        <end position="350"/>
    </location>
</feature>
<keyword evidence="7" id="KW-1133">Transmembrane helix</keyword>
<gene>
    <name evidence="9" type="ORF">DFQ01_1108</name>
</gene>
<dbReference type="InterPro" id="IPR003594">
    <property type="entry name" value="HATPase_dom"/>
</dbReference>
<dbReference type="SMART" id="SM00387">
    <property type="entry name" value="HATPase_c"/>
    <property type="match status" value="1"/>
</dbReference>
<evidence type="ECO:0000256" key="2">
    <source>
        <dbReference type="ARBA" id="ARBA00022475"/>
    </source>
</evidence>
<evidence type="ECO:0000313" key="9">
    <source>
        <dbReference type="EMBL" id="PWW01119.1"/>
    </source>
</evidence>
<dbReference type="SUPFAM" id="SSF158472">
    <property type="entry name" value="HAMP domain-like"/>
    <property type="match status" value="1"/>
</dbReference>
<dbReference type="AlphaFoldDB" id="A0A2V2YSH1"/>
<dbReference type="SUPFAM" id="SSF55874">
    <property type="entry name" value="ATPase domain of HSP90 chaperone/DNA topoisomerase II/histidine kinase"/>
    <property type="match status" value="1"/>
</dbReference>
<evidence type="ECO:0000259" key="8">
    <source>
        <dbReference type="PROSITE" id="PS50885"/>
    </source>
</evidence>
<comment type="subcellular location">
    <subcellularLocation>
        <location evidence="1">Cell membrane</location>
        <topology evidence="1">Multi-pass membrane protein</topology>
    </subcellularLocation>
</comment>
<reference evidence="9 10" key="1">
    <citation type="submission" date="2018-05" db="EMBL/GenBank/DDBJ databases">
        <title>Genomic Encyclopedia of Type Strains, Phase III (KMG-III): the genomes of soil and plant-associated and newly described type strains.</title>
        <authorList>
            <person name="Whitman W."/>
        </authorList>
    </citation>
    <scope>NUCLEOTIDE SEQUENCE [LARGE SCALE GENOMIC DNA]</scope>
    <source>
        <strain evidence="9 10">CECT 5696</strain>
    </source>
</reference>
<dbReference type="OrthoDB" id="2521939at2"/>
<dbReference type="InterPro" id="IPR003660">
    <property type="entry name" value="HAMP_dom"/>
</dbReference>
<evidence type="ECO:0000256" key="4">
    <source>
        <dbReference type="ARBA" id="ARBA00022679"/>
    </source>
</evidence>